<accession>A0A164PPA4</accession>
<keyword evidence="4 16" id="KW-0444">Lipid biosynthesis</keyword>
<dbReference type="Gene3D" id="3.10.120.10">
    <property type="entry name" value="Cytochrome b5-like heme/steroid binding domain"/>
    <property type="match status" value="1"/>
</dbReference>
<evidence type="ECO:0000256" key="11">
    <source>
        <dbReference type="ARBA" id="ARBA00023002"/>
    </source>
</evidence>
<evidence type="ECO:0000256" key="14">
    <source>
        <dbReference type="ARBA" id="ARBA00023136"/>
    </source>
</evidence>
<dbReference type="InterPro" id="IPR001199">
    <property type="entry name" value="Cyt_B5-like_heme/steroid-bd"/>
</dbReference>
<sequence>MSTKQSQLSTSPQTLFSRIRWFNLAVLSLTPSFGVYGACTRPLVWQTLILAISYYFLTLLGITAGYHRLWSHRSYKASIPLQYFLAICGAGAVQGSIRWWAKGHRSHHRYTDTELDPYSALNGILYCHIGWQLVKPRVKPGHADTIDLSNDAVVQWQHQNYFVLVLTFGYILPAIIGGVFWGDAWGAFYYAGLLRMTVVHHCTFAVNSLAHAFGDAPFDDKHTPRDHVLTALLTLGEGYHNFHHEFPMDYRNAIKWYQYDPTKWFIYGCQLFGLASQLRLFPDNEIKKGELNMQLKKLKTTQDSLVWPASPEDLPIVDWETFQRESKERHLIVVSGFIHDIADFVENHPGGRALIVSQIGKDATAAFFGGVYDHSNAAHNLLSMRRVGVLHGGVEIAKIEPTIPTLRVVQLDVST</sequence>
<dbReference type="PIRSF" id="PIRSF000345">
    <property type="entry name" value="OLE1"/>
    <property type="match status" value="1"/>
</dbReference>
<evidence type="ECO:0000256" key="6">
    <source>
        <dbReference type="ARBA" id="ARBA00022692"/>
    </source>
</evidence>
<dbReference type="GO" id="GO:0006636">
    <property type="term" value="P:unsaturated fatty acid biosynthetic process"/>
    <property type="evidence" value="ECO:0007669"/>
    <property type="project" value="UniProtKB-UniRule"/>
</dbReference>
<feature type="transmembrane region" description="Helical" evidence="17">
    <location>
        <begin position="81"/>
        <end position="101"/>
    </location>
</feature>
<protein>
    <recommendedName>
        <fullName evidence="16">Acyl-CoA desaturase</fullName>
        <ecNumber evidence="16">1.14.19.1</ecNumber>
    </recommendedName>
</protein>
<evidence type="ECO:0000256" key="10">
    <source>
        <dbReference type="ARBA" id="ARBA00022989"/>
    </source>
</evidence>
<evidence type="ECO:0000256" key="9">
    <source>
        <dbReference type="ARBA" id="ARBA00022982"/>
    </source>
</evidence>
<dbReference type="GO" id="GO:0004768">
    <property type="term" value="F:stearoyl-CoA 9-desaturase activity"/>
    <property type="evidence" value="ECO:0007669"/>
    <property type="project" value="UniProtKB-UniRule"/>
</dbReference>
<dbReference type="AlphaFoldDB" id="A0A164PPA4"/>
<dbReference type="OrthoDB" id="10260134at2759"/>
<evidence type="ECO:0000256" key="3">
    <source>
        <dbReference type="ARBA" id="ARBA00022448"/>
    </source>
</evidence>
<dbReference type="SMART" id="SM01117">
    <property type="entry name" value="Cyt-b5"/>
    <property type="match status" value="1"/>
</dbReference>
<gene>
    <name evidence="19" type="ORF">SISNIDRAFT_445516</name>
</gene>
<reference evidence="19 20" key="1">
    <citation type="journal article" date="2016" name="Mol. Biol. Evol.">
        <title>Comparative Genomics of Early-Diverging Mushroom-Forming Fungi Provides Insights into the Origins of Lignocellulose Decay Capabilities.</title>
        <authorList>
            <person name="Nagy L.G."/>
            <person name="Riley R."/>
            <person name="Tritt A."/>
            <person name="Adam C."/>
            <person name="Daum C."/>
            <person name="Floudas D."/>
            <person name="Sun H."/>
            <person name="Yadav J.S."/>
            <person name="Pangilinan J."/>
            <person name="Larsson K.H."/>
            <person name="Matsuura K."/>
            <person name="Barry K."/>
            <person name="Labutti K."/>
            <person name="Kuo R."/>
            <person name="Ohm R.A."/>
            <person name="Bhattacharya S.S."/>
            <person name="Shirouzu T."/>
            <person name="Yoshinaga Y."/>
            <person name="Martin F.M."/>
            <person name="Grigoriev I.V."/>
            <person name="Hibbett D.S."/>
        </authorList>
    </citation>
    <scope>NUCLEOTIDE SEQUENCE [LARGE SCALE GENOMIC DNA]</scope>
    <source>
        <strain evidence="19 20">HHB9708</strain>
    </source>
</reference>
<dbReference type="GO" id="GO:0020037">
    <property type="term" value="F:heme binding"/>
    <property type="evidence" value="ECO:0007669"/>
    <property type="project" value="InterPro"/>
</dbReference>
<feature type="domain" description="Cytochrome b5 heme-binding" evidence="18">
    <location>
        <begin position="320"/>
        <end position="391"/>
    </location>
</feature>
<dbReference type="Pfam" id="PF00487">
    <property type="entry name" value="FA_desaturase"/>
    <property type="match status" value="1"/>
</dbReference>
<keyword evidence="10 17" id="KW-1133">Transmembrane helix</keyword>
<keyword evidence="8 16" id="KW-0276">Fatty acid metabolism</keyword>
<feature type="transmembrane region" description="Helical" evidence="17">
    <location>
        <begin position="44"/>
        <end position="69"/>
    </location>
</feature>
<comment type="catalytic activity">
    <reaction evidence="16">
        <text>octadecanoyl-CoA + 2 Fe(II)-[cytochrome b5] + O2 + 2 H(+) = (9Z)-octadecenoyl-CoA + 2 Fe(III)-[cytochrome b5] + 2 H2O</text>
        <dbReference type="Rhea" id="RHEA:19721"/>
        <dbReference type="Rhea" id="RHEA-COMP:10438"/>
        <dbReference type="Rhea" id="RHEA-COMP:10439"/>
        <dbReference type="ChEBI" id="CHEBI:15377"/>
        <dbReference type="ChEBI" id="CHEBI:15378"/>
        <dbReference type="ChEBI" id="CHEBI:15379"/>
        <dbReference type="ChEBI" id="CHEBI:29033"/>
        <dbReference type="ChEBI" id="CHEBI:29034"/>
        <dbReference type="ChEBI" id="CHEBI:57387"/>
        <dbReference type="ChEBI" id="CHEBI:57394"/>
        <dbReference type="EC" id="1.14.19.1"/>
    </reaction>
</comment>
<dbReference type="InterPro" id="IPR036400">
    <property type="entry name" value="Cyt_B5-like_heme/steroid_sf"/>
</dbReference>
<dbReference type="InterPro" id="IPR005804">
    <property type="entry name" value="FA_desaturase_dom"/>
</dbReference>
<keyword evidence="20" id="KW-1185">Reference proteome</keyword>
<dbReference type="InterPro" id="IPR001522">
    <property type="entry name" value="FADS-1_CS"/>
</dbReference>
<comment type="subcellular location">
    <subcellularLocation>
        <location evidence="1">Membrane</location>
        <topology evidence="1">Multi-pass membrane protein</topology>
    </subcellularLocation>
</comment>
<evidence type="ECO:0000256" key="4">
    <source>
        <dbReference type="ARBA" id="ARBA00022516"/>
    </source>
</evidence>
<dbReference type="Proteomes" id="UP000076722">
    <property type="component" value="Unassembled WGS sequence"/>
</dbReference>
<dbReference type="InterPro" id="IPR015876">
    <property type="entry name" value="Acyl-CoA_DS"/>
</dbReference>
<dbReference type="InterPro" id="IPR018506">
    <property type="entry name" value="Cyt_B5_heme-BS"/>
</dbReference>
<comment type="function">
    <text evidence="16">Stearoyl-CoA desaturase that utilizes O(2) and electrons from reduced cytochrome b5 to introduce the first double bond into saturated fatty acyl-CoA substrates.</text>
</comment>
<keyword evidence="14 17" id="KW-0472">Membrane</keyword>
<comment type="cofactor">
    <cofactor evidence="16">
        <name>Fe(2+)</name>
        <dbReference type="ChEBI" id="CHEBI:29033"/>
    </cofactor>
    <text evidence="16">Expected to bind 2 Fe(2+) ions per subunit.</text>
</comment>
<dbReference type="InterPro" id="IPR009160">
    <property type="entry name" value="Acyl-CoA_deSatase_haem/ster-bd"/>
</dbReference>
<dbReference type="FunFam" id="3.10.120.10:FF:000004">
    <property type="entry name" value="Acyl-CoA desaturase"/>
    <property type="match status" value="1"/>
</dbReference>
<dbReference type="GO" id="GO:0005506">
    <property type="term" value="F:iron ion binding"/>
    <property type="evidence" value="ECO:0007669"/>
    <property type="project" value="TreeGrafter"/>
</dbReference>
<evidence type="ECO:0000256" key="13">
    <source>
        <dbReference type="ARBA" id="ARBA00023098"/>
    </source>
</evidence>
<evidence type="ECO:0000313" key="19">
    <source>
        <dbReference type="EMBL" id="KZS88914.1"/>
    </source>
</evidence>
<evidence type="ECO:0000256" key="7">
    <source>
        <dbReference type="ARBA" id="ARBA00022723"/>
    </source>
</evidence>
<evidence type="ECO:0000259" key="18">
    <source>
        <dbReference type="PROSITE" id="PS50255"/>
    </source>
</evidence>
<organism evidence="19 20">
    <name type="scientific">Sistotremastrum niveocremeum HHB9708</name>
    <dbReference type="NCBI Taxonomy" id="1314777"/>
    <lineage>
        <taxon>Eukaryota</taxon>
        <taxon>Fungi</taxon>
        <taxon>Dikarya</taxon>
        <taxon>Basidiomycota</taxon>
        <taxon>Agaricomycotina</taxon>
        <taxon>Agaricomycetes</taxon>
        <taxon>Sistotremastrales</taxon>
        <taxon>Sistotremastraceae</taxon>
        <taxon>Sertulicium</taxon>
        <taxon>Sertulicium niveocremeum</taxon>
    </lineage>
</organism>
<dbReference type="PANTHER" id="PTHR11351">
    <property type="entry name" value="ACYL-COA DESATURASE"/>
    <property type="match status" value="1"/>
</dbReference>
<keyword evidence="3 16" id="KW-0813">Transport</keyword>
<dbReference type="CDD" id="cd03505">
    <property type="entry name" value="Delta9-FADS-like"/>
    <property type="match status" value="1"/>
</dbReference>
<keyword evidence="5 16" id="KW-0349">Heme</keyword>
<keyword evidence="7 16" id="KW-0479">Metal-binding</keyword>
<keyword evidence="13 16" id="KW-0443">Lipid metabolism</keyword>
<name>A0A164PPA4_9AGAM</name>
<feature type="transmembrane region" description="Helical" evidence="17">
    <location>
        <begin position="161"/>
        <end position="181"/>
    </location>
</feature>
<dbReference type="PROSITE" id="PS00191">
    <property type="entry name" value="CYTOCHROME_B5_1"/>
    <property type="match status" value="1"/>
</dbReference>
<dbReference type="SUPFAM" id="SSF55856">
    <property type="entry name" value="Cytochrome b5-like heme/steroid binding domain"/>
    <property type="match status" value="1"/>
</dbReference>
<keyword evidence="15 16" id="KW-0275">Fatty acid biosynthesis</keyword>
<dbReference type="STRING" id="1314777.A0A164PPA4"/>
<keyword evidence="9 16" id="KW-0249">Electron transport</keyword>
<evidence type="ECO:0000256" key="17">
    <source>
        <dbReference type="SAM" id="Phobius"/>
    </source>
</evidence>
<dbReference type="Pfam" id="PF00173">
    <property type="entry name" value="Cyt-b5"/>
    <property type="match status" value="1"/>
</dbReference>
<evidence type="ECO:0000256" key="1">
    <source>
        <dbReference type="ARBA" id="ARBA00004141"/>
    </source>
</evidence>
<evidence type="ECO:0000256" key="16">
    <source>
        <dbReference type="PIRNR" id="PIRNR000345"/>
    </source>
</evidence>
<proteinExistence type="inferred from homology"/>
<evidence type="ECO:0000256" key="5">
    <source>
        <dbReference type="ARBA" id="ARBA00022617"/>
    </source>
</evidence>
<evidence type="ECO:0000256" key="8">
    <source>
        <dbReference type="ARBA" id="ARBA00022832"/>
    </source>
</evidence>
<evidence type="ECO:0000256" key="12">
    <source>
        <dbReference type="ARBA" id="ARBA00023004"/>
    </source>
</evidence>
<dbReference type="EMBL" id="KV419432">
    <property type="protein sequence ID" value="KZS88914.1"/>
    <property type="molecule type" value="Genomic_DNA"/>
</dbReference>
<evidence type="ECO:0000256" key="2">
    <source>
        <dbReference type="ARBA" id="ARBA00009295"/>
    </source>
</evidence>
<keyword evidence="12 16" id="KW-0408">Iron</keyword>
<dbReference type="PROSITE" id="PS50255">
    <property type="entry name" value="CYTOCHROME_B5_2"/>
    <property type="match status" value="1"/>
</dbReference>
<comment type="similarity">
    <text evidence="2 16">Belongs to the fatty acid desaturase type 1 family.</text>
</comment>
<dbReference type="PANTHER" id="PTHR11351:SF31">
    <property type="entry name" value="DESATURASE 1, ISOFORM A-RELATED"/>
    <property type="match status" value="1"/>
</dbReference>
<keyword evidence="6 17" id="KW-0812">Transmembrane</keyword>
<evidence type="ECO:0000313" key="20">
    <source>
        <dbReference type="Proteomes" id="UP000076722"/>
    </source>
</evidence>
<dbReference type="EC" id="1.14.19.1" evidence="16"/>
<evidence type="ECO:0000256" key="15">
    <source>
        <dbReference type="ARBA" id="ARBA00023160"/>
    </source>
</evidence>
<dbReference type="GO" id="GO:0005789">
    <property type="term" value="C:endoplasmic reticulum membrane"/>
    <property type="evidence" value="ECO:0007669"/>
    <property type="project" value="TreeGrafter"/>
</dbReference>
<keyword evidence="11 16" id="KW-0560">Oxidoreductase</keyword>
<dbReference type="PRINTS" id="PR00075">
    <property type="entry name" value="FACDDSATRASE"/>
</dbReference>
<dbReference type="PROSITE" id="PS00476">
    <property type="entry name" value="FATTY_ACID_DESATUR_1"/>
    <property type="match status" value="1"/>
</dbReference>